<dbReference type="Proteomes" id="UP000315833">
    <property type="component" value="Unassembled WGS sequence"/>
</dbReference>
<dbReference type="RefSeq" id="WP_146265108.1">
    <property type="nucleotide sequence ID" value="NZ_VOIF01000019.1"/>
</dbReference>
<dbReference type="AlphaFoldDB" id="A0A5C6L0S6"/>
<evidence type="ECO:0000313" key="10">
    <source>
        <dbReference type="Proteomes" id="UP000315833"/>
    </source>
</evidence>
<dbReference type="InterPro" id="IPR029063">
    <property type="entry name" value="SAM-dependent_MTases_sf"/>
</dbReference>
<evidence type="ECO:0000259" key="8">
    <source>
        <dbReference type="Pfam" id="PF02384"/>
    </source>
</evidence>
<evidence type="ECO:0000256" key="6">
    <source>
        <dbReference type="ARBA" id="ARBA00022747"/>
    </source>
</evidence>
<feature type="domain" description="DNA methylase adenine-specific" evidence="8">
    <location>
        <begin position="93"/>
        <end position="187"/>
    </location>
</feature>
<dbReference type="GO" id="GO:0009307">
    <property type="term" value="P:DNA restriction-modification system"/>
    <property type="evidence" value="ECO:0007669"/>
    <property type="project" value="UniProtKB-KW"/>
</dbReference>
<evidence type="ECO:0000313" key="9">
    <source>
        <dbReference type="EMBL" id="TWV68868.1"/>
    </source>
</evidence>
<gene>
    <name evidence="9" type="ORF">FSA04_15295</name>
</gene>
<dbReference type="PANTHER" id="PTHR42933">
    <property type="entry name" value="SLR6095 PROTEIN"/>
    <property type="match status" value="1"/>
</dbReference>
<dbReference type="EC" id="2.1.1.72" evidence="2"/>
<dbReference type="EMBL" id="VOIF01000019">
    <property type="protein sequence ID" value="TWV68868.1"/>
    <property type="molecule type" value="Genomic_DNA"/>
</dbReference>
<dbReference type="PRINTS" id="PR00507">
    <property type="entry name" value="N12N6MTFRASE"/>
</dbReference>
<dbReference type="GO" id="GO:0008170">
    <property type="term" value="F:N-methyltransferase activity"/>
    <property type="evidence" value="ECO:0007669"/>
    <property type="project" value="InterPro"/>
</dbReference>
<keyword evidence="4" id="KW-0808">Transferase</keyword>
<reference evidence="9 10" key="1">
    <citation type="submission" date="2019-07" db="EMBL/GenBank/DDBJ databases">
        <title>Genome sequencing of Bacteroides dorei iSURF_12.</title>
        <authorList>
            <person name="Sevigny J.L."/>
            <person name="Ruoff K.L."/>
            <person name="Price C.E."/>
            <person name="Valls R.A."/>
            <person name="O'Toole G.A."/>
        </authorList>
    </citation>
    <scope>NUCLEOTIDE SEQUENCE [LARGE SCALE GENOMIC DNA]</scope>
    <source>
        <strain evidence="9 10">ANK132K_1B</strain>
    </source>
</reference>
<dbReference type="SUPFAM" id="SSF53335">
    <property type="entry name" value="S-adenosyl-L-methionine-dependent methyltransferases"/>
    <property type="match status" value="1"/>
</dbReference>
<comment type="catalytic activity">
    <reaction evidence="7">
        <text>a 2'-deoxyadenosine in DNA + S-adenosyl-L-methionine = an N(6)-methyl-2'-deoxyadenosine in DNA + S-adenosyl-L-homocysteine + H(+)</text>
        <dbReference type="Rhea" id="RHEA:15197"/>
        <dbReference type="Rhea" id="RHEA-COMP:12418"/>
        <dbReference type="Rhea" id="RHEA-COMP:12419"/>
        <dbReference type="ChEBI" id="CHEBI:15378"/>
        <dbReference type="ChEBI" id="CHEBI:57856"/>
        <dbReference type="ChEBI" id="CHEBI:59789"/>
        <dbReference type="ChEBI" id="CHEBI:90615"/>
        <dbReference type="ChEBI" id="CHEBI:90616"/>
        <dbReference type="EC" id="2.1.1.72"/>
    </reaction>
</comment>
<dbReference type="PANTHER" id="PTHR42933:SF1">
    <property type="entry name" value="SITE-SPECIFIC DNA-METHYLTRANSFERASE (ADENINE-SPECIFIC)"/>
    <property type="match status" value="1"/>
</dbReference>
<dbReference type="InterPro" id="IPR051537">
    <property type="entry name" value="DNA_Adenine_Mtase"/>
</dbReference>
<dbReference type="GO" id="GO:0009007">
    <property type="term" value="F:site-specific DNA-methyltransferase (adenine-specific) activity"/>
    <property type="evidence" value="ECO:0007669"/>
    <property type="project" value="UniProtKB-EC"/>
</dbReference>
<protein>
    <recommendedName>
        <fullName evidence="2">site-specific DNA-methyltransferase (adenine-specific)</fullName>
        <ecNumber evidence="2">2.1.1.72</ecNumber>
    </recommendedName>
</protein>
<dbReference type="GO" id="GO:0003677">
    <property type="term" value="F:DNA binding"/>
    <property type="evidence" value="ECO:0007669"/>
    <property type="project" value="InterPro"/>
</dbReference>
<sequence length="249" mass="28577">MKNNDLKPYGTYLNMLAHKYDKGQVFEDFLQIIVCCLQMGRAEELYFKTIKKYSRDELQYFSLAFASLVDEMTRKELQDPFYGWFEQNLLNAGSGQFFTPRPVANLLAQLVYIPTVDKADKTDNDKRIYDPCCGSGGLILACARKDRNRYFVAADISYTCCLMTLVNMCLYSLSGEVLHMDSLSSDTCWHRWLVIVDSFTKLPTIYEVTDNTPTPHESSADLQPMKLQGNIQPVKDMTPQIQFVRFGAR</sequence>
<evidence type="ECO:0000256" key="5">
    <source>
        <dbReference type="ARBA" id="ARBA00022691"/>
    </source>
</evidence>
<keyword evidence="6" id="KW-0680">Restriction system</keyword>
<comment type="similarity">
    <text evidence="1">Belongs to the N(4)/N(6)-methyltransferase family.</text>
</comment>
<evidence type="ECO:0000256" key="7">
    <source>
        <dbReference type="ARBA" id="ARBA00047942"/>
    </source>
</evidence>
<evidence type="ECO:0000256" key="2">
    <source>
        <dbReference type="ARBA" id="ARBA00011900"/>
    </source>
</evidence>
<evidence type="ECO:0000256" key="4">
    <source>
        <dbReference type="ARBA" id="ARBA00022679"/>
    </source>
</evidence>
<proteinExistence type="inferred from homology"/>
<accession>A0A5C6L0S6</accession>
<keyword evidence="3 9" id="KW-0489">Methyltransferase</keyword>
<comment type="caution">
    <text evidence="9">The sequence shown here is derived from an EMBL/GenBank/DDBJ whole genome shotgun (WGS) entry which is preliminary data.</text>
</comment>
<evidence type="ECO:0000256" key="3">
    <source>
        <dbReference type="ARBA" id="ARBA00022603"/>
    </source>
</evidence>
<keyword evidence="5" id="KW-0949">S-adenosyl-L-methionine</keyword>
<dbReference type="Pfam" id="PF02384">
    <property type="entry name" value="N6_Mtase"/>
    <property type="match status" value="1"/>
</dbReference>
<dbReference type="InterPro" id="IPR003356">
    <property type="entry name" value="DNA_methylase_A-5"/>
</dbReference>
<organism evidence="9 10">
    <name type="scientific">Phocaeicola dorei</name>
    <dbReference type="NCBI Taxonomy" id="357276"/>
    <lineage>
        <taxon>Bacteria</taxon>
        <taxon>Pseudomonadati</taxon>
        <taxon>Bacteroidota</taxon>
        <taxon>Bacteroidia</taxon>
        <taxon>Bacteroidales</taxon>
        <taxon>Bacteroidaceae</taxon>
        <taxon>Phocaeicola</taxon>
    </lineage>
</organism>
<name>A0A5C6L0S6_9BACT</name>
<dbReference type="Gene3D" id="3.40.50.150">
    <property type="entry name" value="Vaccinia Virus protein VP39"/>
    <property type="match status" value="1"/>
</dbReference>
<dbReference type="GO" id="GO:0032259">
    <property type="term" value="P:methylation"/>
    <property type="evidence" value="ECO:0007669"/>
    <property type="project" value="UniProtKB-KW"/>
</dbReference>
<evidence type="ECO:0000256" key="1">
    <source>
        <dbReference type="ARBA" id="ARBA00006594"/>
    </source>
</evidence>